<dbReference type="InterPro" id="IPR011068">
    <property type="entry name" value="NuclTrfase_I-like_C"/>
</dbReference>
<dbReference type="InterPro" id="IPR007012">
    <property type="entry name" value="PolA_pol_cen_dom"/>
</dbReference>
<dbReference type="GO" id="GO:0003723">
    <property type="term" value="F:RNA binding"/>
    <property type="evidence" value="ECO:0007669"/>
    <property type="project" value="InterPro"/>
</dbReference>
<feature type="region of interest" description="Disordered" evidence="9">
    <location>
        <begin position="615"/>
        <end position="635"/>
    </location>
</feature>
<dbReference type="InterPro" id="IPR009097">
    <property type="entry name" value="Cyclic_Pdiesterase"/>
</dbReference>
<keyword evidence="7" id="KW-0067">ATP-binding</keyword>
<dbReference type="AlphaFoldDB" id="A0A0H2REC2"/>
<dbReference type="EMBL" id="KQ086034">
    <property type="protein sequence ID" value="KLO10144.1"/>
    <property type="molecule type" value="Genomic_DNA"/>
</dbReference>
<dbReference type="GO" id="GO:0031123">
    <property type="term" value="P:RNA 3'-end processing"/>
    <property type="evidence" value="ECO:0007669"/>
    <property type="project" value="InterPro"/>
</dbReference>
<dbReference type="InterPro" id="IPR005135">
    <property type="entry name" value="Endo/exonuclease/phosphatase"/>
</dbReference>
<evidence type="ECO:0000256" key="5">
    <source>
        <dbReference type="ARBA" id="ARBA00022679"/>
    </source>
</evidence>
<evidence type="ECO:0000256" key="6">
    <source>
        <dbReference type="ARBA" id="ARBA00022741"/>
    </source>
</evidence>
<dbReference type="InParanoid" id="A0A0H2REC2"/>
<dbReference type="Gene3D" id="1.10.1410.10">
    <property type="match status" value="1"/>
</dbReference>
<evidence type="ECO:0000256" key="9">
    <source>
        <dbReference type="SAM" id="MobiDB-lite"/>
    </source>
</evidence>
<dbReference type="GO" id="GO:0006397">
    <property type="term" value="P:mRNA processing"/>
    <property type="evidence" value="ECO:0007669"/>
    <property type="project" value="UniProtKB-KW"/>
</dbReference>
<dbReference type="InterPro" id="IPR036691">
    <property type="entry name" value="Endo/exonu/phosph_ase_sf"/>
</dbReference>
<keyword evidence="5" id="KW-0808">Transferase</keyword>
<organism evidence="13 14">
    <name type="scientific">Schizopora paradoxa</name>
    <dbReference type="NCBI Taxonomy" id="27342"/>
    <lineage>
        <taxon>Eukaryota</taxon>
        <taxon>Fungi</taxon>
        <taxon>Dikarya</taxon>
        <taxon>Basidiomycota</taxon>
        <taxon>Agaricomycotina</taxon>
        <taxon>Agaricomycetes</taxon>
        <taxon>Hymenochaetales</taxon>
        <taxon>Schizoporaceae</taxon>
        <taxon>Schizopora</taxon>
    </lineage>
</organism>
<evidence type="ECO:0000256" key="7">
    <source>
        <dbReference type="ARBA" id="ARBA00022840"/>
    </source>
</evidence>
<dbReference type="OrthoDB" id="10263155at2759"/>
<dbReference type="GO" id="GO:0005634">
    <property type="term" value="C:nucleus"/>
    <property type="evidence" value="ECO:0007669"/>
    <property type="project" value="UniProtKB-SubCell"/>
</dbReference>
<dbReference type="PANTHER" id="PTHR10682:SF23">
    <property type="entry name" value="POLYNUCLEOTIDE ADENYLYLTRANSFERASE"/>
    <property type="match status" value="1"/>
</dbReference>
<gene>
    <name evidence="13" type="ORF">SCHPADRAFT_878418</name>
</gene>
<evidence type="ECO:0000313" key="13">
    <source>
        <dbReference type="EMBL" id="KLO10144.1"/>
    </source>
</evidence>
<dbReference type="Pfam" id="PF03372">
    <property type="entry name" value="Exo_endo_phos"/>
    <property type="match status" value="1"/>
</dbReference>
<dbReference type="InterPro" id="IPR040459">
    <property type="entry name" value="MJ1316"/>
</dbReference>
<feature type="domain" description="Poly(A) polymerase central" evidence="12">
    <location>
        <begin position="782"/>
        <end position="896"/>
    </location>
</feature>
<keyword evidence="8" id="KW-0539">Nucleus</keyword>
<dbReference type="Proteomes" id="UP000053477">
    <property type="component" value="Unassembled WGS sequence"/>
</dbReference>
<feature type="compositionally biased region" description="Basic and acidic residues" evidence="9">
    <location>
        <begin position="1077"/>
        <end position="1094"/>
    </location>
</feature>
<dbReference type="InterPro" id="IPR043519">
    <property type="entry name" value="NT_sf"/>
</dbReference>
<feature type="compositionally biased region" description="Low complexity" evidence="9">
    <location>
        <begin position="615"/>
        <end position="625"/>
    </location>
</feature>
<reference evidence="13 14" key="1">
    <citation type="submission" date="2015-04" db="EMBL/GenBank/DDBJ databases">
        <title>Complete genome sequence of Schizopora paradoxa KUC8140, a cosmopolitan wood degrader in East Asia.</title>
        <authorList>
            <consortium name="DOE Joint Genome Institute"/>
            <person name="Min B."/>
            <person name="Park H."/>
            <person name="Jang Y."/>
            <person name="Kim J.-J."/>
            <person name="Kim K.H."/>
            <person name="Pangilinan J."/>
            <person name="Lipzen A."/>
            <person name="Riley R."/>
            <person name="Grigoriev I.V."/>
            <person name="Spatafora J.W."/>
            <person name="Choi I.-G."/>
        </authorList>
    </citation>
    <scope>NUCLEOTIDE SEQUENCE [LARGE SCALE GENOMIC DNA]</scope>
    <source>
        <strain evidence="13 14">KUC8140</strain>
    </source>
</reference>
<protein>
    <recommendedName>
        <fullName evidence="3">polynucleotide adenylyltransferase</fullName>
        <ecNumber evidence="3">2.7.7.19</ecNumber>
    </recommendedName>
</protein>
<dbReference type="GO" id="GO:1990817">
    <property type="term" value="F:poly(A) RNA polymerase activity"/>
    <property type="evidence" value="ECO:0007669"/>
    <property type="project" value="UniProtKB-EC"/>
</dbReference>
<evidence type="ECO:0000256" key="3">
    <source>
        <dbReference type="ARBA" id="ARBA00012388"/>
    </source>
</evidence>
<accession>A0A0H2REC2</accession>
<dbReference type="SUPFAM" id="SSF81301">
    <property type="entry name" value="Nucleotidyltransferase"/>
    <property type="match status" value="1"/>
</dbReference>
<keyword evidence="4" id="KW-0507">mRNA processing</keyword>
<feature type="domain" description="MJ1316 RNA cyclic group end recognition" evidence="11">
    <location>
        <begin position="1121"/>
        <end position="1191"/>
    </location>
</feature>
<dbReference type="SUPFAM" id="SSF56219">
    <property type="entry name" value="DNase I-like"/>
    <property type="match status" value="1"/>
</dbReference>
<dbReference type="GO" id="GO:0005524">
    <property type="term" value="F:ATP binding"/>
    <property type="evidence" value="ECO:0007669"/>
    <property type="project" value="UniProtKB-KW"/>
</dbReference>
<evidence type="ECO:0000256" key="8">
    <source>
        <dbReference type="ARBA" id="ARBA00023242"/>
    </source>
</evidence>
<keyword evidence="6" id="KW-0547">Nucleotide-binding</keyword>
<evidence type="ECO:0000256" key="2">
    <source>
        <dbReference type="ARBA" id="ARBA00010912"/>
    </source>
</evidence>
<feature type="domain" description="Endonuclease/exonuclease/phosphatase" evidence="10">
    <location>
        <begin position="269"/>
        <end position="529"/>
    </location>
</feature>
<dbReference type="SUPFAM" id="SSF81631">
    <property type="entry name" value="PAP/OAS1 substrate-binding domain"/>
    <property type="match status" value="1"/>
</dbReference>
<sequence length="1212" mass="134386">MSPSNANANACATRSSLALQEHDVAATMALPKVPLDSFSNALVLLPPPSIQARVNSLRCANDKSHPRWTAHLTLVFPFVGADHLPGVLAHLRSELARVKMQPFPMRIDTVGRFRQRDYETVYLGASQYPGATGAPPSRNGGLHGLWDLLSKEVGYKGRPFVPHMTLGQTSHRTEDIQLLESKARRLLAAADPLGWTVDRVVVFQKDEKDGGKMKIVDELLFDCSTSREHCAIAPDIQYSYHLDSTANTWVAGTVTSFSSPYASQLTVSTFNILHSPQNNCITRFENIRSTLLDAGGDVICLQEVTDEFLDLLLQDRDIRAKWTWCTRAPSSPMESERNVVVLSSDHLPFTWNRVSLGGKHKAASVLSLRVSRSRPEDRDNDNDDPRTICLAAVHFTAGLTAQHLETKAREFSTLLSYLQLNHPDDEWLIAGDTNFPSYFKPPISTTSAFEVADVWTLLHGDYDGGDLPATDLNGATYNPMQNALALETARTDKSPQRYDRVYLKSSGGLTCSSVEVLSSHPSARASSDHWPVRARFSFAPKKSMDEGEYQVDGSDTVDPLSTAVYSSDSSSRDISITPDDGLLEFLHASHAIPSLEQERQREKVMQALRKIVGASEAGEAQSGSSERVDSPDQDVGPMRTAPSAVKLVLVLVGSAAMGVDLPGSDLDCVVVGNVSSATFWELTKQRIVSYNKAAVHEQSSRIKVALRRFVKAAAVQMMVLDIDGKKIDLQYCPAAELAESWDPSSDLSSNSGITLSAPSMRVLNAHRDRQRLQKVIPSYAAFQTAYRFIKLVCLRRGLYSARFGYLGGIHISILLARIAELRPDITSGADLVKEFFKVYSTFDWSNEIASVANVETTYRRTPREPVVILSPLKPVVNVAANASVATMQIIQDEFRHVDGHLKQGVPWRDICLDGQSSIAAFLGTYQRFIKLDLNYWGDDCMAARALIGYVESRIVHLLVDLHTIDPQARFRLWPERFTDSPTAVDAKTSTVQGFYLIGVRQPSGDEQSSDTKSLARALYGFEDIIHSNTTYYNSTYAYVAVQELDRAGVPDRIYVDDTCWTDGGIDNDPDESAAPGDDGRAGATEDHDLRDRSPAFRKHLTPRKQEADDGASVDVTVTAKLRPSTDVFNRLMWDSQYDANDYLIGYIDRFVGIMETPLKSWSRDMDEENWIPFHRIVYFRCKSSGEIVWDRHKRMDRVFGSGVNSGVDSQSS</sequence>
<comment type="subcellular location">
    <subcellularLocation>
        <location evidence="1">Nucleus</location>
    </subcellularLocation>
</comment>
<evidence type="ECO:0000256" key="4">
    <source>
        <dbReference type="ARBA" id="ARBA00022664"/>
    </source>
</evidence>
<feature type="region of interest" description="Disordered" evidence="9">
    <location>
        <begin position="1064"/>
        <end position="1111"/>
    </location>
</feature>
<evidence type="ECO:0000313" key="14">
    <source>
        <dbReference type="Proteomes" id="UP000053477"/>
    </source>
</evidence>
<dbReference type="SUPFAM" id="SSF55003">
    <property type="entry name" value="PAP/Archaeal CCA-adding enzyme, C-terminal domain"/>
    <property type="match status" value="1"/>
</dbReference>
<dbReference type="Pfam" id="PF04928">
    <property type="entry name" value="PAP_central"/>
    <property type="match status" value="1"/>
</dbReference>
<evidence type="ECO:0000259" key="10">
    <source>
        <dbReference type="Pfam" id="PF03372"/>
    </source>
</evidence>
<proteinExistence type="inferred from homology"/>
<dbReference type="Pfam" id="PF13563">
    <property type="entry name" value="2_5_RNA_ligase2"/>
    <property type="match status" value="1"/>
</dbReference>
<dbReference type="Pfam" id="PF04457">
    <property type="entry name" value="MJ1316"/>
    <property type="match status" value="1"/>
</dbReference>
<evidence type="ECO:0000259" key="12">
    <source>
        <dbReference type="Pfam" id="PF04928"/>
    </source>
</evidence>
<dbReference type="Gene3D" id="3.60.10.10">
    <property type="entry name" value="Endonuclease/exonuclease/phosphatase"/>
    <property type="match status" value="1"/>
</dbReference>
<evidence type="ECO:0000259" key="11">
    <source>
        <dbReference type="Pfam" id="PF04457"/>
    </source>
</evidence>
<evidence type="ECO:0000256" key="1">
    <source>
        <dbReference type="ARBA" id="ARBA00004123"/>
    </source>
</evidence>
<dbReference type="Gene3D" id="3.90.1140.10">
    <property type="entry name" value="Cyclic phosphodiesterase"/>
    <property type="match status" value="1"/>
</dbReference>
<dbReference type="Gene3D" id="3.30.460.10">
    <property type="entry name" value="Beta Polymerase, domain 2"/>
    <property type="match status" value="1"/>
</dbReference>
<dbReference type="EC" id="2.7.7.19" evidence="3"/>
<dbReference type="PANTHER" id="PTHR10682">
    <property type="entry name" value="POLY A POLYMERASE"/>
    <property type="match status" value="1"/>
</dbReference>
<keyword evidence="14" id="KW-1185">Reference proteome</keyword>
<comment type="similarity">
    <text evidence="2">Belongs to the poly(A) polymerase family.</text>
</comment>
<dbReference type="STRING" id="27342.A0A0H2REC2"/>
<name>A0A0H2REC2_9AGAM</name>
<dbReference type="SUPFAM" id="SSF55144">
    <property type="entry name" value="LigT-like"/>
    <property type="match status" value="1"/>
</dbReference>